<dbReference type="GO" id="GO:0003777">
    <property type="term" value="F:microtubule motor activity"/>
    <property type="evidence" value="ECO:0007669"/>
    <property type="project" value="InterPro"/>
</dbReference>
<evidence type="ECO:0000256" key="1">
    <source>
        <dbReference type="ARBA" id="ARBA00022741"/>
    </source>
</evidence>
<accession>A0A1S8WJP3</accession>
<evidence type="ECO:0000313" key="7">
    <source>
        <dbReference type="Proteomes" id="UP000243686"/>
    </source>
</evidence>
<proteinExistence type="inferred from homology"/>
<feature type="compositionally biased region" description="Basic and acidic residues" evidence="4">
    <location>
        <begin position="19"/>
        <end position="28"/>
    </location>
</feature>
<evidence type="ECO:0000256" key="2">
    <source>
        <dbReference type="ARBA" id="ARBA00022840"/>
    </source>
</evidence>
<keyword evidence="2 3" id="KW-0067">ATP-binding</keyword>
<feature type="region of interest" description="Disordered" evidence="4">
    <location>
        <begin position="14"/>
        <end position="38"/>
    </location>
</feature>
<dbReference type="InterPro" id="IPR027417">
    <property type="entry name" value="P-loop_NTPase"/>
</dbReference>
<dbReference type="PROSITE" id="PS50067">
    <property type="entry name" value="KINESIN_MOTOR_2"/>
    <property type="match status" value="1"/>
</dbReference>
<sequence length="98" mass="10612">MSDIAEVLARHPWNQLDGQSHDGYREESDGLLVPDGPNSRYASQKEVYDDLGRGILDNAFSGYACSLFAYGQTGSGKSYSIMGYGPNRLVSITASLTT</sequence>
<organism evidence="6 7">
    <name type="scientific">Opisthorchis viverrini</name>
    <name type="common">Southeast Asian liver fluke</name>
    <dbReference type="NCBI Taxonomy" id="6198"/>
    <lineage>
        <taxon>Eukaryota</taxon>
        <taxon>Metazoa</taxon>
        <taxon>Spiralia</taxon>
        <taxon>Lophotrochozoa</taxon>
        <taxon>Platyhelminthes</taxon>
        <taxon>Trematoda</taxon>
        <taxon>Digenea</taxon>
        <taxon>Opisthorchiida</taxon>
        <taxon>Opisthorchiata</taxon>
        <taxon>Opisthorchiidae</taxon>
        <taxon>Opisthorchis</taxon>
    </lineage>
</organism>
<dbReference type="Proteomes" id="UP000243686">
    <property type="component" value="Unassembled WGS sequence"/>
</dbReference>
<dbReference type="Gene3D" id="3.40.850.10">
    <property type="entry name" value="Kinesin motor domain"/>
    <property type="match status" value="1"/>
</dbReference>
<evidence type="ECO:0000259" key="5">
    <source>
        <dbReference type="PROSITE" id="PS50067"/>
    </source>
</evidence>
<name>A0A1S8WJP3_OPIVI</name>
<feature type="binding site" evidence="3">
    <location>
        <begin position="71"/>
        <end position="78"/>
    </location>
    <ligand>
        <name>ATP</name>
        <dbReference type="ChEBI" id="CHEBI:30616"/>
    </ligand>
</feature>
<feature type="domain" description="Kinesin motor" evidence="5">
    <location>
        <begin position="1"/>
        <end position="98"/>
    </location>
</feature>
<reference evidence="6 7" key="1">
    <citation type="submission" date="2015-03" db="EMBL/GenBank/DDBJ databases">
        <title>Draft genome of the nematode, Opisthorchis viverrini.</title>
        <authorList>
            <person name="Mitreva M."/>
        </authorList>
    </citation>
    <scope>NUCLEOTIDE SEQUENCE [LARGE SCALE GENOMIC DNA]</scope>
    <source>
        <strain evidence="6">Khon Kaen</strain>
    </source>
</reference>
<evidence type="ECO:0000256" key="4">
    <source>
        <dbReference type="SAM" id="MobiDB-lite"/>
    </source>
</evidence>
<comment type="similarity">
    <text evidence="3">Belongs to the TRAFAC class myosin-kinesin ATPase superfamily. Kinesin family.</text>
</comment>
<dbReference type="GO" id="GO:0008017">
    <property type="term" value="F:microtubule binding"/>
    <property type="evidence" value="ECO:0007669"/>
    <property type="project" value="InterPro"/>
</dbReference>
<keyword evidence="7" id="KW-1185">Reference proteome</keyword>
<keyword evidence="1 3" id="KW-0547">Nucleotide-binding</keyword>
<protein>
    <recommendedName>
        <fullName evidence="5">Kinesin motor domain-containing protein</fullName>
    </recommendedName>
</protein>
<dbReference type="GO" id="GO:0007018">
    <property type="term" value="P:microtubule-based movement"/>
    <property type="evidence" value="ECO:0007669"/>
    <property type="project" value="InterPro"/>
</dbReference>
<dbReference type="SUPFAM" id="SSF52540">
    <property type="entry name" value="P-loop containing nucleoside triphosphate hydrolases"/>
    <property type="match status" value="1"/>
</dbReference>
<dbReference type="InterPro" id="IPR036961">
    <property type="entry name" value="Kinesin_motor_dom_sf"/>
</dbReference>
<dbReference type="PANTHER" id="PTHR47117">
    <property type="entry name" value="STAR-RELATED LIPID TRANSFER PROTEIN 9"/>
    <property type="match status" value="1"/>
</dbReference>
<dbReference type="GO" id="GO:0005524">
    <property type="term" value="F:ATP binding"/>
    <property type="evidence" value="ECO:0007669"/>
    <property type="project" value="UniProtKB-UniRule"/>
</dbReference>
<dbReference type="InterPro" id="IPR001752">
    <property type="entry name" value="Kinesin_motor_dom"/>
</dbReference>
<dbReference type="AlphaFoldDB" id="A0A1S8WJP3"/>
<evidence type="ECO:0000313" key="6">
    <source>
        <dbReference type="EMBL" id="OON14671.1"/>
    </source>
</evidence>
<gene>
    <name evidence="6" type="ORF">X801_09536</name>
</gene>
<evidence type="ECO:0000256" key="3">
    <source>
        <dbReference type="PROSITE-ProRule" id="PRU00283"/>
    </source>
</evidence>
<keyword evidence="3" id="KW-0505">Motor protein</keyword>
<dbReference type="Pfam" id="PF00225">
    <property type="entry name" value="Kinesin"/>
    <property type="match status" value="1"/>
</dbReference>
<dbReference type="EMBL" id="KV906484">
    <property type="protein sequence ID" value="OON14671.1"/>
    <property type="molecule type" value="Genomic_DNA"/>
</dbReference>